<evidence type="ECO:0000256" key="3">
    <source>
        <dbReference type="ARBA" id="ARBA00008482"/>
    </source>
</evidence>
<evidence type="ECO:0000313" key="12">
    <source>
        <dbReference type="Proteomes" id="UP000009136"/>
    </source>
</evidence>
<dbReference type="InterPro" id="IPR045237">
    <property type="entry name" value="COPS7/eIF3m"/>
</dbReference>
<keyword evidence="12" id="KW-1185">Reference proteome</keyword>
<dbReference type="GeneTree" id="ENSGT00940000159873"/>
<proteinExistence type="inferred from homology"/>
<feature type="region of interest" description="Disordered" evidence="9">
    <location>
        <begin position="227"/>
        <end position="263"/>
    </location>
</feature>
<feature type="coiled-coil region" evidence="8">
    <location>
        <begin position="199"/>
        <end position="226"/>
    </location>
</feature>
<evidence type="ECO:0000256" key="6">
    <source>
        <dbReference type="ARBA" id="ARBA00023242"/>
    </source>
</evidence>
<dbReference type="Pfam" id="PF22061">
    <property type="entry name" value="CSN7_HB_subdom"/>
    <property type="match status" value="1"/>
</dbReference>
<dbReference type="AlphaFoldDB" id="A0AAA9SGI8"/>
<dbReference type="InterPro" id="IPR041481">
    <property type="entry name" value="CSN7_helixI"/>
</dbReference>
<dbReference type="GO" id="GO:0005654">
    <property type="term" value="C:nucleoplasm"/>
    <property type="evidence" value="ECO:0007669"/>
    <property type="project" value="Ensembl"/>
</dbReference>
<dbReference type="PROSITE" id="PS50250">
    <property type="entry name" value="PCI"/>
    <property type="match status" value="1"/>
</dbReference>
<dbReference type="GO" id="GO:0010387">
    <property type="term" value="P:COP9 signalosome assembly"/>
    <property type="evidence" value="ECO:0007669"/>
    <property type="project" value="InterPro"/>
</dbReference>
<protein>
    <submittedName>
        <fullName evidence="11">COP9 signalosome subunit 7A</fullName>
    </submittedName>
</protein>
<evidence type="ECO:0000256" key="9">
    <source>
        <dbReference type="SAM" id="MobiDB-lite"/>
    </source>
</evidence>
<keyword evidence="6" id="KW-0539">Nucleus</keyword>
<evidence type="ECO:0000256" key="7">
    <source>
        <dbReference type="ARBA" id="ARBA00025037"/>
    </source>
</evidence>
<evidence type="ECO:0000313" key="11">
    <source>
        <dbReference type="Ensembl" id="ENSBTAP00000082987.1"/>
    </source>
</evidence>
<evidence type="ECO:0000256" key="4">
    <source>
        <dbReference type="ARBA" id="ARBA00022490"/>
    </source>
</evidence>
<dbReference type="GO" id="GO:0005829">
    <property type="term" value="C:cytosol"/>
    <property type="evidence" value="ECO:0007669"/>
    <property type="project" value="Ensembl"/>
</dbReference>
<evidence type="ECO:0000256" key="5">
    <source>
        <dbReference type="ARBA" id="ARBA00022790"/>
    </source>
</evidence>
<evidence type="ECO:0000256" key="1">
    <source>
        <dbReference type="ARBA" id="ARBA00004123"/>
    </source>
</evidence>
<comment type="subcellular location">
    <subcellularLocation>
        <location evidence="2">Cytoplasm</location>
    </subcellularLocation>
    <subcellularLocation>
        <location evidence="1">Nucleus</location>
    </subcellularLocation>
</comment>
<dbReference type="GO" id="GO:0008180">
    <property type="term" value="C:COP9 signalosome"/>
    <property type="evidence" value="ECO:0007669"/>
    <property type="project" value="UniProtKB-KW"/>
</dbReference>
<dbReference type="PANTHER" id="PTHR15350:SF7">
    <property type="entry name" value="COP9 SIGNALOSOME COMPLEX SUBUNIT 7A"/>
    <property type="match status" value="1"/>
</dbReference>
<evidence type="ECO:0000256" key="2">
    <source>
        <dbReference type="ARBA" id="ARBA00004496"/>
    </source>
</evidence>
<feature type="compositionally biased region" description="Basic and acidic residues" evidence="9">
    <location>
        <begin position="235"/>
        <end position="244"/>
    </location>
</feature>
<organism evidence="11 12">
    <name type="scientific">Bos taurus</name>
    <name type="common">Bovine</name>
    <dbReference type="NCBI Taxonomy" id="9913"/>
    <lineage>
        <taxon>Eukaryota</taxon>
        <taxon>Metazoa</taxon>
        <taxon>Chordata</taxon>
        <taxon>Craniata</taxon>
        <taxon>Vertebrata</taxon>
        <taxon>Euteleostomi</taxon>
        <taxon>Mammalia</taxon>
        <taxon>Eutheria</taxon>
        <taxon>Laurasiatheria</taxon>
        <taxon>Artiodactyla</taxon>
        <taxon>Ruminantia</taxon>
        <taxon>Pecora</taxon>
        <taxon>Bovidae</taxon>
        <taxon>Bovinae</taxon>
        <taxon>Bos</taxon>
    </lineage>
</organism>
<dbReference type="GO" id="GO:0000338">
    <property type="term" value="P:protein deneddylation"/>
    <property type="evidence" value="ECO:0007669"/>
    <property type="project" value="Ensembl"/>
</dbReference>
<dbReference type="Proteomes" id="UP000009136">
    <property type="component" value="Chromosome 5"/>
</dbReference>
<evidence type="ECO:0000259" key="10">
    <source>
        <dbReference type="PROSITE" id="PS50250"/>
    </source>
</evidence>
<evidence type="ECO:0000256" key="8">
    <source>
        <dbReference type="SAM" id="Coils"/>
    </source>
</evidence>
<dbReference type="Pfam" id="PF01399">
    <property type="entry name" value="PCI"/>
    <property type="match status" value="1"/>
</dbReference>
<feature type="domain" description="PCI" evidence="10">
    <location>
        <begin position="1"/>
        <end position="159"/>
    </location>
</feature>
<comment type="function">
    <text evidence="7">Component of the COP9 signalosome complex (CSN), a complex involved in various cellular and developmental processes. The CSN complex is an essential regulator of the ubiquitin (Ubl) conjugation pathway by mediating the deneddylation of the cullin subunits of SCF-type E3 ligase complexes, leading to decrease the Ubl ligase activity of SCF-type complexes such as SCF, CSA or DDB2. The complex is also involved in phosphorylation of p53/TP53, JUN, I-kappa-B-alpha/NFKBIA, ITPK1 and IRF8/ICSBP, possibly via its association with CK2 and PKD kinases. CSN-dependent phosphorylation of TP53 and JUN promotes and protects degradation by the Ubl system, respectively.</text>
</comment>
<reference evidence="11" key="3">
    <citation type="submission" date="2025-09" db="UniProtKB">
        <authorList>
            <consortium name="Ensembl"/>
        </authorList>
    </citation>
    <scope>IDENTIFICATION</scope>
    <source>
        <strain evidence="11">Hereford</strain>
    </source>
</reference>
<reference evidence="11" key="1">
    <citation type="submission" date="2018-03" db="EMBL/GenBank/DDBJ databases">
        <title>ARS-UCD1.2.</title>
        <authorList>
            <person name="Rosen B.D."/>
            <person name="Bickhart D.M."/>
            <person name="Koren S."/>
            <person name="Schnabel R.D."/>
            <person name="Hall R."/>
            <person name="Zimin A."/>
            <person name="Dreischer C."/>
            <person name="Schultheiss S."/>
            <person name="Schroeder S.G."/>
            <person name="Elsik C.G."/>
            <person name="Couldrey C."/>
            <person name="Liu G.E."/>
            <person name="Van Tassell C.P."/>
            <person name="Phillippy A.M."/>
            <person name="Smith T.P.L."/>
            <person name="Medrano J.F."/>
        </authorList>
    </citation>
    <scope>NUCLEOTIDE SEQUENCE [LARGE SCALE GENOMIC DNA]</scope>
    <source>
        <strain evidence="11">Hereford</strain>
    </source>
</reference>
<keyword evidence="5" id="KW-0736">Signalosome</keyword>
<comment type="similarity">
    <text evidence="3">Belongs to the CSN7/EIF3M family. CSN7 subfamily.</text>
</comment>
<dbReference type="Pfam" id="PF18392">
    <property type="entry name" value="CSN7a_helixI"/>
    <property type="match status" value="1"/>
</dbReference>
<dbReference type="PANTHER" id="PTHR15350">
    <property type="entry name" value="COP9 SIGNALOSOME COMPLEX SUBUNIT 7/DENDRITIC CELL PROTEIN GA17"/>
    <property type="match status" value="1"/>
</dbReference>
<keyword evidence="4" id="KW-0963">Cytoplasm</keyword>
<sequence length="405" mass="44378">MSAEVKVTGQNQEQFLLLAKSAKGAALATLIHQVLEAPGVYVFGELLDMPNVRELAESDFASTFRLLTVFAYGTYADYLAEARNLPPLTEAQKNKLRHLSVVTLAAKVKCIPYAVLLEALALRNVRQLEDLVIEAVYADVLRGSLDQRHQRLEVDYSIGRDIQRQDLSAIARTLQEWCVGCEVVLSGIEEQVSRANQHKEQQLGLKQQIESEVANLKKTIKVTTAAAAAATSQDPEQHLTELREPAPGTNQRQPSKKASKGKGPAGGVFCLGICGRTEGSFPAHSKAKCQKNRRTKYYAEAHWVPGDLDPRPLNFEQIAQYVGIHSGAEGACWAPACAQLEMQNGGHCPCSRGTLSSACLPPPHRIVGEELIVNFNFCIKTTGGLPWWLSGREPACQCGRHRFSP</sequence>
<gene>
    <name evidence="11" type="primary">COPS7A</name>
</gene>
<dbReference type="Ensembl" id="ENSBTAT00000090334.1">
    <property type="protein sequence ID" value="ENSBTAP00000082987.1"/>
    <property type="gene ID" value="ENSBTAG00000011111.8"/>
</dbReference>
<reference evidence="11" key="2">
    <citation type="submission" date="2025-08" db="UniProtKB">
        <authorList>
            <consortium name="Ensembl"/>
        </authorList>
    </citation>
    <scope>IDENTIFICATION</scope>
    <source>
        <strain evidence="11">Hereford</strain>
    </source>
</reference>
<keyword evidence="8" id="KW-0175">Coiled coil</keyword>
<name>A0AAA9SGI8_BOVIN</name>
<accession>A0AAA9SGI8</accession>
<dbReference type="SMART" id="SM00088">
    <property type="entry name" value="PINT"/>
    <property type="match status" value="1"/>
</dbReference>
<dbReference type="InterPro" id="IPR000717">
    <property type="entry name" value="PCI_dom"/>
</dbReference>